<organism evidence="1 2">
    <name type="scientific">Necator americanus</name>
    <name type="common">Human hookworm</name>
    <dbReference type="NCBI Taxonomy" id="51031"/>
    <lineage>
        <taxon>Eukaryota</taxon>
        <taxon>Metazoa</taxon>
        <taxon>Ecdysozoa</taxon>
        <taxon>Nematoda</taxon>
        <taxon>Chromadorea</taxon>
        <taxon>Rhabditida</taxon>
        <taxon>Rhabditina</taxon>
        <taxon>Rhabditomorpha</taxon>
        <taxon>Strongyloidea</taxon>
        <taxon>Ancylostomatidae</taxon>
        <taxon>Bunostominae</taxon>
        <taxon>Necator</taxon>
    </lineage>
</organism>
<comment type="caution">
    <text evidence="1">The sequence shown here is derived from an EMBL/GenBank/DDBJ whole genome shotgun (WGS) entry which is preliminary data.</text>
</comment>
<accession>A0ABR1CVH3</accession>
<sequence length="133" mass="14920">MDVIALANVHLQHLHPQVRRVRLEAIARESSHLNLLEDFTSGPAQCVFRALACNISRPKHMTLLARTIQLKKECSIGVCFDDLETDTNIRDYCSITMGTVTVKIAASERDENRIRHGCGHVRRAATMSVLGQR</sequence>
<protein>
    <submittedName>
        <fullName evidence="1">Uncharacterized protein</fullName>
    </submittedName>
</protein>
<dbReference type="EMBL" id="JAVFWL010000003">
    <property type="protein sequence ID" value="KAK6742329.1"/>
    <property type="molecule type" value="Genomic_DNA"/>
</dbReference>
<gene>
    <name evidence="1" type="primary">Necator_chrIII.g10675</name>
    <name evidence="1" type="ORF">RB195_009910</name>
</gene>
<reference evidence="1 2" key="1">
    <citation type="submission" date="2023-08" db="EMBL/GenBank/DDBJ databases">
        <title>A Necator americanus chromosomal reference genome.</title>
        <authorList>
            <person name="Ilik V."/>
            <person name="Petrzelkova K.J."/>
            <person name="Pardy F."/>
            <person name="Fuh T."/>
            <person name="Niatou-Singa F.S."/>
            <person name="Gouil Q."/>
            <person name="Baker L."/>
            <person name="Ritchie M.E."/>
            <person name="Jex A.R."/>
            <person name="Gazzola D."/>
            <person name="Li H."/>
            <person name="Toshio Fujiwara R."/>
            <person name="Zhan B."/>
            <person name="Aroian R.V."/>
            <person name="Pafco B."/>
            <person name="Schwarz E.M."/>
        </authorList>
    </citation>
    <scope>NUCLEOTIDE SEQUENCE [LARGE SCALE GENOMIC DNA]</scope>
    <source>
        <strain evidence="1 2">Aroian</strain>
        <tissue evidence="1">Whole animal</tissue>
    </source>
</reference>
<name>A0ABR1CVH3_NECAM</name>
<evidence type="ECO:0000313" key="2">
    <source>
        <dbReference type="Proteomes" id="UP001303046"/>
    </source>
</evidence>
<evidence type="ECO:0000313" key="1">
    <source>
        <dbReference type="EMBL" id="KAK6742329.1"/>
    </source>
</evidence>
<keyword evidence="2" id="KW-1185">Reference proteome</keyword>
<dbReference type="Proteomes" id="UP001303046">
    <property type="component" value="Unassembled WGS sequence"/>
</dbReference>
<proteinExistence type="predicted"/>